<proteinExistence type="predicted"/>
<evidence type="ECO:0000313" key="2">
    <source>
        <dbReference type="Proteomes" id="UP000824469"/>
    </source>
</evidence>
<reference evidence="1 2" key="1">
    <citation type="journal article" date="2021" name="Nat. Plants">
        <title>The Taxus genome provides insights into paclitaxel biosynthesis.</title>
        <authorList>
            <person name="Xiong X."/>
            <person name="Gou J."/>
            <person name="Liao Q."/>
            <person name="Li Y."/>
            <person name="Zhou Q."/>
            <person name="Bi G."/>
            <person name="Li C."/>
            <person name="Du R."/>
            <person name="Wang X."/>
            <person name="Sun T."/>
            <person name="Guo L."/>
            <person name="Liang H."/>
            <person name="Lu P."/>
            <person name="Wu Y."/>
            <person name="Zhang Z."/>
            <person name="Ro D.K."/>
            <person name="Shang Y."/>
            <person name="Huang S."/>
            <person name="Yan J."/>
        </authorList>
    </citation>
    <scope>NUCLEOTIDE SEQUENCE [LARGE SCALE GENOMIC DNA]</scope>
    <source>
        <strain evidence="1">Ta-2019</strain>
    </source>
</reference>
<comment type="caution">
    <text evidence="1">The sequence shown here is derived from an EMBL/GenBank/DDBJ whole genome shotgun (WGS) entry which is preliminary data.</text>
</comment>
<accession>A0AA38EZD5</accession>
<dbReference type="EMBL" id="JAHRHJ020003813">
    <property type="protein sequence ID" value="KAH9288174.1"/>
    <property type="molecule type" value="Genomic_DNA"/>
</dbReference>
<dbReference type="Proteomes" id="UP000824469">
    <property type="component" value="Unassembled WGS sequence"/>
</dbReference>
<gene>
    <name evidence="1" type="ORF">KI387_032291</name>
</gene>
<protein>
    <submittedName>
        <fullName evidence="1">Uncharacterized protein</fullName>
    </submittedName>
</protein>
<feature type="non-terminal residue" evidence="1">
    <location>
        <position position="1"/>
    </location>
</feature>
<name>A0AA38EZD5_TAXCH</name>
<sequence length="65" mass="7376">VSPSSAHPADYIHRPIPESHHTVPDWSVCLQLTLILSSRRRLVPVDADLISRRRLYPVDSDFTAD</sequence>
<organism evidence="1 2">
    <name type="scientific">Taxus chinensis</name>
    <name type="common">Chinese yew</name>
    <name type="synonym">Taxus wallichiana var. chinensis</name>
    <dbReference type="NCBI Taxonomy" id="29808"/>
    <lineage>
        <taxon>Eukaryota</taxon>
        <taxon>Viridiplantae</taxon>
        <taxon>Streptophyta</taxon>
        <taxon>Embryophyta</taxon>
        <taxon>Tracheophyta</taxon>
        <taxon>Spermatophyta</taxon>
        <taxon>Pinopsida</taxon>
        <taxon>Pinidae</taxon>
        <taxon>Conifers II</taxon>
        <taxon>Cupressales</taxon>
        <taxon>Taxaceae</taxon>
        <taxon>Taxus</taxon>
    </lineage>
</organism>
<dbReference type="AlphaFoldDB" id="A0AA38EZD5"/>
<keyword evidence="2" id="KW-1185">Reference proteome</keyword>
<feature type="non-terminal residue" evidence="1">
    <location>
        <position position="65"/>
    </location>
</feature>
<evidence type="ECO:0000313" key="1">
    <source>
        <dbReference type="EMBL" id="KAH9288174.1"/>
    </source>
</evidence>